<accession>A0A2U1JWC4</accession>
<dbReference type="OrthoDB" id="1357438at2"/>
<dbReference type="Pfam" id="PF22337">
    <property type="entry name" value="Phage_fiber_rpt"/>
    <property type="match status" value="1"/>
</dbReference>
<dbReference type="InterPro" id="IPR054500">
    <property type="entry name" value="Phage_fiber_rpt"/>
</dbReference>
<dbReference type="AlphaFoldDB" id="A0A2U1JWC4"/>
<gene>
    <name evidence="1" type="ORF">DB891_07435</name>
</gene>
<proteinExistence type="predicted"/>
<dbReference type="RefSeq" id="WP_116762130.1">
    <property type="nucleotide sequence ID" value="NZ_QCZH01000006.1"/>
</dbReference>
<protein>
    <submittedName>
        <fullName evidence="1">Uncharacterized protein</fullName>
    </submittedName>
</protein>
<organism evidence="1 2">
    <name type="scientific">Flavobacterium laiguense</name>
    <dbReference type="NCBI Taxonomy" id="2169409"/>
    <lineage>
        <taxon>Bacteria</taxon>
        <taxon>Pseudomonadati</taxon>
        <taxon>Bacteroidota</taxon>
        <taxon>Flavobacteriia</taxon>
        <taxon>Flavobacteriales</taxon>
        <taxon>Flavobacteriaceae</taxon>
        <taxon>Flavobacterium</taxon>
    </lineage>
</organism>
<reference evidence="1 2" key="1">
    <citation type="submission" date="2018-04" db="EMBL/GenBank/DDBJ databases">
        <title>Flavobacterium sp. nov., isolated from glacier ice.</title>
        <authorList>
            <person name="Liu Q."/>
            <person name="Xin Y.-H."/>
        </authorList>
    </citation>
    <scope>NUCLEOTIDE SEQUENCE [LARGE SCALE GENOMIC DNA]</scope>
    <source>
        <strain evidence="1 2">LB2P30</strain>
    </source>
</reference>
<evidence type="ECO:0000313" key="2">
    <source>
        <dbReference type="Proteomes" id="UP000245618"/>
    </source>
</evidence>
<sequence>MAVAKTLKFTKTDKGTVLLQGTLDNSLVASFEPSMSLCRERGDDNRFRIASSTDEDGFLIDYRSIDYALCFPVIVQANVNEFLIALSRDFFFLVEKENKSEKGIANGYAPLDEFKKIASQYLNIVDDLTTGGSTGLLSAKQGAILASRAEAIYALLTSDNINLDNVQEIVDAIETVQTSLSTILVNDLTTGGTTKALTAEMGKTLKGLIDALVDVVSGKQDIANQVEVGSSQNAQASWHGKTVVFVTSCTITIPSSLVNSYIFNGVTLAGVNITWAIASPHTWLFGAPVTTTEKQIFTLTKRGSTNDILLLGV</sequence>
<name>A0A2U1JWC4_9FLAO</name>
<evidence type="ECO:0000313" key="1">
    <source>
        <dbReference type="EMBL" id="PWA09507.1"/>
    </source>
</evidence>
<keyword evidence="2" id="KW-1185">Reference proteome</keyword>
<dbReference type="Proteomes" id="UP000245618">
    <property type="component" value="Unassembled WGS sequence"/>
</dbReference>
<dbReference type="EMBL" id="QCZH01000006">
    <property type="protein sequence ID" value="PWA09507.1"/>
    <property type="molecule type" value="Genomic_DNA"/>
</dbReference>
<comment type="caution">
    <text evidence="1">The sequence shown here is derived from an EMBL/GenBank/DDBJ whole genome shotgun (WGS) entry which is preliminary data.</text>
</comment>